<keyword evidence="1" id="KW-0145">Chemotaxis</keyword>
<evidence type="ECO:0000313" key="8">
    <source>
        <dbReference type="Proteomes" id="UP000290191"/>
    </source>
</evidence>
<dbReference type="Proteomes" id="UP000290191">
    <property type="component" value="Unassembled WGS sequence"/>
</dbReference>
<dbReference type="PANTHER" id="PTHR43531">
    <property type="entry name" value="PROTEIN ICFG"/>
    <property type="match status" value="1"/>
</dbReference>
<evidence type="ECO:0000313" key="7">
    <source>
        <dbReference type="EMBL" id="RXJ64690.1"/>
    </source>
</evidence>
<dbReference type="PROSITE" id="PS50885">
    <property type="entry name" value="HAMP"/>
    <property type="match status" value="1"/>
</dbReference>
<dbReference type="Gene3D" id="6.10.340.10">
    <property type="match status" value="1"/>
</dbReference>
<name>A0A4Q0Y3G9_9BACT</name>
<dbReference type="Pfam" id="PF00015">
    <property type="entry name" value="MCPsignal"/>
    <property type="match status" value="1"/>
</dbReference>
<dbReference type="GO" id="GO:0005886">
    <property type="term" value="C:plasma membrane"/>
    <property type="evidence" value="ECO:0007669"/>
    <property type="project" value="TreeGrafter"/>
</dbReference>
<dbReference type="InterPro" id="IPR051310">
    <property type="entry name" value="MCP_chemotaxis"/>
</dbReference>
<keyword evidence="8" id="KW-1185">Reference proteome</keyword>
<evidence type="ECO:0000259" key="6">
    <source>
        <dbReference type="PROSITE" id="PS50885"/>
    </source>
</evidence>
<feature type="domain" description="Methyl-accepting transducer" evidence="5">
    <location>
        <begin position="449"/>
        <end position="678"/>
    </location>
</feature>
<dbReference type="EMBL" id="PDKO01000001">
    <property type="protein sequence ID" value="RXJ64690.1"/>
    <property type="molecule type" value="Genomic_DNA"/>
</dbReference>
<dbReference type="SUPFAM" id="SSF58104">
    <property type="entry name" value="Methyl-accepting chemotaxis protein (MCP) signaling domain"/>
    <property type="match status" value="1"/>
</dbReference>
<sequence>MLNNISIKAKLYLLAVVSILGLFILTFLLINSVNSINKLGEGRVLVEALDSDMLMLRRNEKDFLARKDLKYKAEFQENVKKLHNNSKQLEAILSEFSINTSDVDVFNKIINDYEKIFFNLVSKQQEIGLSHNDGLYGSLRDAVHKVQDSAKESNNDKLLATVYDLRKQEKDFMLRRDIKYVDKFVKKIDTLLSSDNMLDSERKNYLLKYKKDFLALIEAEKELGLNSKEGIKAQMRNTVHKTEILLNKMINDSSMIIKEEISSKKSTVIIISFIMILFILALSIIVSNAISNKIKNFQEGLLSFFKYLNKEIEDVKHLDDSSKDEIGIMSAVVNKNIKSIKQNIEEDRIAIDDTISVLAEFEKGDFTQRVESHSSNPSLNQLTNLLNQMAVNLEKNIEIILNILKEYSDNNFLNRIPTNGLKEHVLELAEGVNTLADSVSEILVENKKSGLTINNSSYSLLENIKVLNTNSNKAAAALEETAAALEQITGNIQSNTNNIVKMTEYAQELTSATNEGEKLANETTVSMDEINSEVTAINEAITVIDQIAFQTNILSLNAAVEAATAGEAGKGFAVVAQEVRNLANRSAQAAKEIKDLVEQATQKANSGKSIADSMIQGFNSLNENVSKTIELISNVGTASKEQSTGIKQINDAVNSLDQQTQQNAQIANQTQEIANTTSKIAEKIIEEADKKEFLGKNEININVSKDKSVKNQKAESKIFKDKKEKIEKKDEEQWESF</sequence>
<dbReference type="PROSITE" id="PS50111">
    <property type="entry name" value="CHEMOTAXIS_TRANSDUC_2"/>
    <property type="match status" value="1"/>
</dbReference>
<feature type="domain" description="HAMP" evidence="6">
    <location>
        <begin position="350"/>
        <end position="398"/>
    </location>
</feature>
<dbReference type="GO" id="GO:0006935">
    <property type="term" value="P:chemotaxis"/>
    <property type="evidence" value="ECO:0007669"/>
    <property type="project" value="UniProtKB-KW"/>
</dbReference>
<protein>
    <submittedName>
        <fullName evidence="7">Chemotaxis protein</fullName>
    </submittedName>
</protein>
<dbReference type="SMART" id="SM00283">
    <property type="entry name" value="MA"/>
    <property type="match status" value="1"/>
</dbReference>
<reference evidence="7 8" key="1">
    <citation type="submission" date="2017-10" db="EMBL/GenBank/DDBJ databases">
        <title>Genomics of the genus Arcobacter.</title>
        <authorList>
            <person name="Perez-Cataluna A."/>
            <person name="Figueras M.J."/>
        </authorList>
    </citation>
    <scope>NUCLEOTIDE SEQUENCE [LARGE SCALE GENOMIC DNA]</scope>
    <source>
        <strain evidence="7 8">DSM 24636</strain>
    </source>
</reference>
<evidence type="ECO:0000259" key="5">
    <source>
        <dbReference type="PROSITE" id="PS50111"/>
    </source>
</evidence>
<dbReference type="InterPro" id="IPR032255">
    <property type="entry name" value="HBM"/>
</dbReference>
<dbReference type="SMART" id="SM01358">
    <property type="entry name" value="HBM"/>
    <property type="match status" value="1"/>
</dbReference>
<dbReference type="GO" id="GO:0007165">
    <property type="term" value="P:signal transduction"/>
    <property type="evidence" value="ECO:0007669"/>
    <property type="project" value="UniProtKB-KW"/>
</dbReference>
<dbReference type="OrthoDB" id="5349256at2"/>
<dbReference type="GO" id="GO:0004888">
    <property type="term" value="F:transmembrane signaling receptor activity"/>
    <property type="evidence" value="ECO:0007669"/>
    <property type="project" value="TreeGrafter"/>
</dbReference>
<dbReference type="STRING" id="877500.GCA_000935065_02381"/>
<dbReference type="InterPro" id="IPR004089">
    <property type="entry name" value="MCPsignal_dom"/>
</dbReference>
<evidence type="ECO:0000256" key="2">
    <source>
        <dbReference type="ARBA" id="ARBA00029447"/>
    </source>
</evidence>
<dbReference type="AlphaFoldDB" id="A0A4Q0Y3G9"/>
<keyword evidence="4" id="KW-1133">Transmembrane helix</keyword>
<dbReference type="PANTHER" id="PTHR43531:SF11">
    <property type="entry name" value="METHYL-ACCEPTING CHEMOTAXIS PROTEIN 3"/>
    <property type="match status" value="1"/>
</dbReference>
<comment type="caution">
    <text evidence="7">The sequence shown here is derived from an EMBL/GenBank/DDBJ whole genome shotgun (WGS) entry which is preliminary data.</text>
</comment>
<keyword evidence="4" id="KW-0812">Transmembrane</keyword>
<dbReference type="InterPro" id="IPR003660">
    <property type="entry name" value="HAMP_dom"/>
</dbReference>
<dbReference type="Pfam" id="PF00672">
    <property type="entry name" value="HAMP"/>
    <property type="match status" value="1"/>
</dbReference>
<feature type="transmembrane region" description="Helical" evidence="4">
    <location>
        <begin position="268"/>
        <end position="290"/>
    </location>
</feature>
<organism evidence="7 8">
    <name type="scientific">Halarcobacter anaerophilus</name>
    <dbReference type="NCBI Taxonomy" id="877500"/>
    <lineage>
        <taxon>Bacteria</taxon>
        <taxon>Pseudomonadati</taxon>
        <taxon>Campylobacterota</taxon>
        <taxon>Epsilonproteobacteria</taxon>
        <taxon>Campylobacterales</taxon>
        <taxon>Arcobacteraceae</taxon>
        <taxon>Halarcobacter</taxon>
    </lineage>
</organism>
<evidence type="ECO:0000256" key="3">
    <source>
        <dbReference type="PROSITE-ProRule" id="PRU00284"/>
    </source>
</evidence>
<evidence type="ECO:0000256" key="1">
    <source>
        <dbReference type="ARBA" id="ARBA00022500"/>
    </source>
</evidence>
<evidence type="ECO:0000256" key="4">
    <source>
        <dbReference type="SAM" id="Phobius"/>
    </source>
</evidence>
<keyword evidence="3" id="KW-0807">Transducer</keyword>
<gene>
    <name evidence="7" type="ORF">CRV06_01655</name>
</gene>
<comment type="similarity">
    <text evidence="2">Belongs to the methyl-accepting chemotaxis (MCP) protein family.</text>
</comment>
<feature type="transmembrane region" description="Helical" evidence="4">
    <location>
        <begin position="12"/>
        <end position="30"/>
    </location>
</feature>
<proteinExistence type="inferred from homology"/>
<accession>A0A4Q0Y3G9</accession>
<keyword evidence="4" id="KW-0472">Membrane</keyword>
<dbReference type="RefSeq" id="WP_129081067.1">
    <property type="nucleotide sequence ID" value="NZ_CP041070.1"/>
</dbReference>
<dbReference type="Gene3D" id="1.10.287.950">
    <property type="entry name" value="Methyl-accepting chemotaxis protein"/>
    <property type="match status" value="1"/>
</dbReference>